<sequence length="82" mass="9364">MTPFDQFLQFLVAGWRLDVAILAKLGVWLFLLLYLGFSLVVVRQVKLMSHTVNGFLENQLSIMAWALVLLAVAVFIFSLFFL</sequence>
<keyword evidence="1" id="KW-0472">Membrane</keyword>
<reference evidence="2 3" key="1">
    <citation type="journal article" date="2016" name="Nat. Commun.">
        <title>Thousands of microbial genomes shed light on interconnected biogeochemical processes in an aquifer system.</title>
        <authorList>
            <person name="Anantharaman K."/>
            <person name="Brown C.T."/>
            <person name="Hug L.A."/>
            <person name="Sharon I."/>
            <person name="Castelle C.J."/>
            <person name="Probst A.J."/>
            <person name="Thomas B.C."/>
            <person name="Singh A."/>
            <person name="Wilkins M.J."/>
            <person name="Karaoz U."/>
            <person name="Brodie E.L."/>
            <person name="Williams K.H."/>
            <person name="Hubbard S.S."/>
            <person name="Banfield J.F."/>
        </authorList>
    </citation>
    <scope>NUCLEOTIDE SEQUENCE [LARGE SCALE GENOMIC DNA]</scope>
</reference>
<feature type="transmembrane region" description="Helical" evidence="1">
    <location>
        <begin position="62"/>
        <end position="81"/>
    </location>
</feature>
<organism evidence="2 3">
    <name type="scientific">Candidatus Beckwithbacteria bacterium RIFCSPLOWO2_02_FULL_47_23</name>
    <dbReference type="NCBI Taxonomy" id="1797463"/>
    <lineage>
        <taxon>Bacteria</taxon>
        <taxon>Candidatus Beckwithiibacteriota</taxon>
    </lineage>
</organism>
<dbReference type="Pfam" id="PF18901">
    <property type="entry name" value="DUF5657"/>
    <property type="match status" value="1"/>
</dbReference>
<proteinExistence type="predicted"/>
<comment type="caution">
    <text evidence="2">The sequence shown here is derived from an EMBL/GenBank/DDBJ whole genome shotgun (WGS) entry which is preliminary data.</text>
</comment>
<gene>
    <name evidence="2" type="ORF">A3I57_00820</name>
</gene>
<protein>
    <submittedName>
        <fullName evidence="2">Uncharacterized protein</fullName>
    </submittedName>
</protein>
<evidence type="ECO:0000256" key="1">
    <source>
        <dbReference type="SAM" id="Phobius"/>
    </source>
</evidence>
<accession>A0A1F5DS18</accession>
<dbReference type="EMBL" id="MEZQ01000059">
    <property type="protein sequence ID" value="OGD57816.1"/>
    <property type="molecule type" value="Genomic_DNA"/>
</dbReference>
<dbReference type="AlphaFoldDB" id="A0A1F5DS18"/>
<feature type="transmembrane region" description="Helical" evidence="1">
    <location>
        <begin position="20"/>
        <end position="42"/>
    </location>
</feature>
<keyword evidence="1" id="KW-0812">Transmembrane</keyword>
<keyword evidence="1" id="KW-1133">Transmembrane helix</keyword>
<dbReference type="Proteomes" id="UP000176364">
    <property type="component" value="Unassembled WGS sequence"/>
</dbReference>
<evidence type="ECO:0000313" key="2">
    <source>
        <dbReference type="EMBL" id="OGD57816.1"/>
    </source>
</evidence>
<dbReference type="InterPro" id="IPR043716">
    <property type="entry name" value="DUF5657"/>
</dbReference>
<name>A0A1F5DS18_9BACT</name>
<evidence type="ECO:0000313" key="3">
    <source>
        <dbReference type="Proteomes" id="UP000176364"/>
    </source>
</evidence>